<name>A0A7K1GK73_9FLAO</name>
<reference evidence="9 10" key="1">
    <citation type="journal article" date="2006" name="Int. J. Syst. Evol. Microbiol.">
        <title>Myroides pelagicus sp. nov., isolated from seawater in Thailand.</title>
        <authorList>
            <person name="Yoon J."/>
            <person name="Maneerat S."/>
            <person name="Kawai F."/>
            <person name="Yokota A."/>
        </authorList>
    </citation>
    <scope>NUCLEOTIDE SEQUENCE [LARGE SCALE GENOMIC DNA]</scope>
    <source>
        <strain evidence="9 10">SM1T</strain>
    </source>
</reference>
<evidence type="ECO:0000313" key="9">
    <source>
        <dbReference type="EMBL" id="MTH28823.1"/>
    </source>
</evidence>
<keyword evidence="2 7" id="KW-0813">Transport</keyword>
<dbReference type="Pfam" id="PF07715">
    <property type="entry name" value="Plug"/>
    <property type="match status" value="1"/>
</dbReference>
<dbReference type="PROSITE" id="PS52016">
    <property type="entry name" value="TONB_DEPENDENT_REC_3"/>
    <property type="match status" value="1"/>
</dbReference>
<keyword evidence="4 7" id="KW-0812">Transmembrane</keyword>
<feature type="domain" description="TonB-dependent receptor plug" evidence="8">
    <location>
        <begin position="115"/>
        <end position="241"/>
    </location>
</feature>
<keyword evidence="6 7" id="KW-0998">Cell outer membrane</keyword>
<comment type="caution">
    <text evidence="9">The sequence shown here is derived from an EMBL/GenBank/DDBJ whole genome shotgun (WGS) entry which is preliminary data.</text>
</comment>
<evidence type="ECO:0000256" key="5">
    <source>
        <dbReference type="ARBA" id="ARBA00023136"/>
    </source>
</evidence>
<dbReference type="InterPro" id="IPR023997">
    <property type="entry name" value="TonB-dep_OMP_SusC/RagA_CS"/>
</dbReference>
<comment type="similarity">
    <text evidence="7">Belongs to the TonB-dependent receptor family.</text>
</comment>
<sequence>MRSKYNWLLSILLVFIVQVGYAQEKTLSGVVQEGGLTLPGVSVVIEGTQFGTQTDLDGKYSLKVKQGQTLVFSFIGMQDVKYKVGAATTYNVDMAADGEQLEEVVVLAYGQSKAKNEITGNVVAVKGDVIGKTPVASVDQALQGRVAGLQIASTSGSPGAVQNIRIRGRNSMSATNEPLYVVDGMPIITDNMSGAVDSNGNATGTSLSALAGINSDDIETMTVLKDAAATAAYGARGGNGVILITTKKGKRGEPAYTFKSTVGFQNFARKGPQFLSGEQKKELWLEANINTYGEEYNLDRNNVWDWYVGPDGYGNDALARWVNNGSIENDWRKAVKNKDALMTSISFGVNGGDEKGTYYASLGHDKYEGVVIGSDFRKITGSFNMTRNLNEKLDITIGANVSNIAQNGIMEGGAYFSNPNLTGMFMSPWTAIYNEDGTPNLNTSAGLHNTLYTSANNTTLNDITRVISSNALGYKILDNLKFESNIGLDYTLANFRLYYNPIHGDGRAYGGSASQDEKRIFNYVWQNSLDYRFYLGESHRFNVKAVTEYQKNKFNSLEGRGEVLPPGMTGLGTAAANYTTYSSYYDWAQFSYFGMLNYDYQNRYLLDVTFRREGSSRFSEDQRWGSFYAVGGAWNISSETFMQNAMAINLLRLRGSYGTTGNSSINPNMYMQLLNAGAYNNESAIVAYQYGGPLGWEKQEKFDLGLEFGLFDNRLSGSFTYFQGKSKDLLYSRPLSMTSGYTSQWTNIGDMKNTGIEAELNVDVVRSKDFNWSVGANVGTVKNVVTKMPIVDGEPLQVIGGYNATMEGKAYGTWYLKEYAGVDAQTGNALWYKADGTTTANYNEAERRFQDTSALPKVTGGFNTHVDYKGFYLDALFSFALGYSVYDGWASYTNTVNSRSLYTYNGTTDLMDRWQNPGDITDVPKVSTGGNASYTSPSTRWLYSGDHIRLRQLTFGYNLNKQATRFVGVDAVNFSVSAMNPLTWVKDSRLKWDPEVDATGYVEMATPPLKSVVFTLNVKF</sequence>
<dbReference type="NCBIfam" id="TIGR04057">
    <property type="entry name" value="SusC_RagA_signa"/>
    <property type="match status" value="1"/>
</dbReference>
<keyword evidence="5 7" id="KW-0472">Membrane</keyword>
<dbReference type="InterPro" id="IPR023996">
    <property type="entry name" value="TonB-dep_OMP_SusC/RagA"/>
</dbReference>
<evidence type="ECO:0000256" key="4">
    <source>
        <dbReference type="ARBA" id="ARBA00022692"/>
    </source>
</evidence>
<dbReference type="RefSeq" id="WP_155034805.1">
    <property type="nucleotide sequence ID" value="NZ_JAYMMG010000010.1"/>
</dbReference>
<dbReference type="OrthoDB" id="9768177at2"/>
<dbReference type="AlphaFoldDB" id="A0A7K1GK73"/>
<dbReference type="InterPro" id="IPR008969">
    <property type="entry name" value="CarboxyPept-like_regulatory"/>
</dbReference>
<evidence type="ECO:0000256" key="1">
    <source>
        <dbReference type="ARBA" id="ARBA00004571"/>
    </source>
</evidence>
<dbReference type="InterPro" id="IPR036942">
    <property type="entry name" value="Beta-barrel_TonB_sf"/>
</dbReference>
<dbReference type="EMBL" id="WMJY01000003">
    <property type="protein sequence ID" value="MTH28823.1"/>
    <property type="molecule type" value="Genomic_DNA"/>
</dbReference>
<dbReference type="InterPro" id="IPR012910">
    <property type="entry name" value="Plug_dom"/>
</dbReference>
<evidence type="ECO:0000256" key="3">
    <source>
        <dbReference type="ARBA" id="ARBA00022452"/>
    </source>
</evidence>
<evidence type="ECO:0000313" key="10">
    <source>
        <dbReference type="Proteomes" id="UP000488936"/>
    </source>
</evidence>
<evidence type="ECO:0000259" key="8">
    <source>
        <dbReference type="Pfam" id="PF07715"/>
    </source>
</evidence>
<dbReference type="GO" id="GO:0009279">
    <property type="term" value="C:cell outer membrane"/>
    <property type="evidence" value="ECO:0007669"/>
    <property type="project" value="UniProtKB-SubCell"/>
</dbReference>
<dbReference type="InterPro" id="IPR039426">
    <property type="entry name" value="TonB-dep_rcpt-like"/>
</dbReference>
<keyword evidence="3 7" id="KW-1134">Transmembrane beta strand</keyword>
<dbReference type="SUPFAM" id="SSF49464">
    <property type="entry name" value="Carboxypeptidase regulatory domain-like"/>
    <property type="match status" value="1"/>
</dbReference>
<dbReference type="Gene3D" id="2.170.130.10">
    <property type="entry name" value="TonB-dependent receptor, plug domain"/>
    <property type="match status" value="1"/>
</dbReference>
<dbReference type="SUPFAM" id="SSF56935">
    <property type="entry name" value="Porins"/>
    <property type="match status" value="1"/>
</dbReference>
<accession>A0A7K1GK73</accession>
<dbReference type="Pfam" id="PF13715">
    <property type="entry name" value="CarbopepD_reg_2"/>
    <property type="match status" value="1"/>
</dbReference>
<dbReference type="Proteomes" id="UP000488936">
    <property type="component" value="Unassembled WGS sequence"/>
</dbReference>
<dbReference type="InterPro" id="IPR037066">
    <property type="entry name" value="Plug_dom_sf"/>
</dbReference>
<evidence type="ECO:0000256" key="2">
    <source>
        <dbReference type="ARBA" id="ARBA00022448"/>
    </source>
</evidence>
<organism evidence="9 10">
    <name type="scientific">Myroides pelagicus</name>
    <dbReference type="NCBI Taxonomy" id="270914"/>
    <lineage>
        <taxon>Bacteria</taxon>
        <taxon>Pseudomonadati</taxon>
        <taxon>Bacteroidota</taxon>
        <taxon>Flavobacteriia</taxon>
        <taxon>Flavobacteriales</taxon>
        <taxon>Flavobacteriaceae</taxon>
        <taxon>Myroides</taxon>
    </lineage>
</organism>
<gene>
    <name evidence="9" type="ORF">GJV77_02650</name>
</gene>
<evidence type="ECO:0000256" key="6">
    <source>
        <dbReference type="ARBA" id="ARBA00023237"/>
    </source>
</evidence>
<dbReference type="Gene3D" id="2.40.170.20">
    <property type="entry name" value="TonB-dependent receptor, beta-barrel domain"/>
    <property type="match status" value="1"/>
</dbReference>
<keyword evidence="10" id="KW-1185">Reference proteome</keyword>
<proteinExistence type="inferred from homology"/>
<evidence type="ECO:0000256" key="7">
    <source>
        <dbReference type="PROSITE-ProRule" id="PRU01360"/>
    </source>
</evidence>
<dbReference type="NCBIfam" id="TIGR04056">
    <property type="entry name" value="OMP_RagA_SusC"/>
    <property type="match status" value="1"/>
</dbReference>
<protein>
    <submittedName>
        <fullName evidence="9">SusC/RagA family TonB-linked outer membrane protein</fullName>
    </submittedName>
</protein>
<comment type="subcellular location">
    <subcellularLocation>
        <location evidence="1 7">Cell outer membrane</location>
        <topology evidence="1 7">Multi-pass membrane protein</topology>
    </subcellularLocation>
</comment>